<comment type="caution">
    <text evidence="2">The sequence shown here is derived from an EMBL/GenBank/DDBJ whole genome shotgun (WGS) entry which is preliminary data.</text>
</comment>
<dbReference type="SUPFAM" id="SSF48350">
    <property type="entry name" value="GTPase activation domain, GAP"/>
    <property type="match status" value="1"/>
</dbReference>
<gene>
    <name evidence="2" type="ORF">HINF_LOCUS58711</name>
    <name evidence="3" type="ORF">HINF_LOCUS61615</name>
</gene>
<dbReference type="Pfam" id="PF00620">
    <property type="entry name" value="RhoGAP"/>
    <property type="match status" value="1"/>
</dbReference>
<dbReference type="CDD" id="cd00159">
    <property type="entry name" value="RhoGAP"/>
    <property type="match status" value="1"/>
</dbReference>
<dbReference type="EMBL" id="CAXDID020000370">
    <property type="protein sequence ID" value="CAL6083211.1"/>
    <property type="molecule type" value="Genomic_DNA"/>
</dbReference>
<proteinExistence type="predicted"/>
<name>A0AA86V007_9EUKA</name>
<reference evidence="2" key="1">
    <citation type="submission" date="2023-06" db="EMBL/GenBank/DDBJ databases">
        <authorList>
            <person name="Kurt Z."/>
        </authorList>
    </citation>
    <scope>NUCLEOTIDE SEQUENCE</scope>
</reference>
<evidence type="ECO:0000313" key="4">
    <source>
        <dbReference type="Proteomes" id="UP001642409"/>
    </source>
</evidence>
<dbReference type="PANTHER" id="PTHR45808:SF2">
    <property type="entry name" value="RHO GTPASE-ACTIVATING PROTEIN 68F"/>
    <property type="match status" value="1"/>
</dbReference>
<dbReference type="InterPro" id="IPR000198">
    <property type="entry name" value="RhoGAP_dom"/>
</dbReference>
<reference evidence="3 4" key="2">
    <citation type="submission" date="2024-07" db="EMBL/GenBank/DDBJ databases">
        <authorList>
            <person name="Akdeniz Z."/>
        </authorList>
    </citation>
    <scope>NUCLEOTIDE SEQUENCE [LARGE SCALE GENOMIC DNA]</scope>
</reference>
<dbReference type="InterPro" id="IPR008936">
    <property type="entry name" value="Rho_GTPase_activation_prot"/>
</dbReference>
<accession>A0AA86V007</accession>
<feature type="domain" description="Rho-GAP" evidence="1">
    <location>
        <begin position="61"/>
        <end position="227"/>
    </location>
</feature>
<dbReference type="PROSITE" id="PS50238">
    <property type="entry name" value="RHOGAP"/>
    <property type="match status" value="1"/>
</dbReference>
<evidence type="ECO:0000313" key="2">
    <source>
        <dbReference type="EMBL" id="CAI9971066.1"/>
    </source>
</evidence>
<dbReference type="Proteomes" id="UP001642409">
    <property type="component" value="Unassembled WGS sequence"/>
</dbReference>
<dbReference type="PANTHER" id="PTHR45808">
    <property type="entry name" value="RHO GTPASE-ACTIVATING PROTEIN 68F"/>
    <property type="match status" value="1"/>
</dbReference>
<dbReference type="GO" id="GO:0005737">
    <property type="term" value="C:cytoplasm"/>
    <property type="evidence" value="ECO:0007669"/>
    <property type="project" value="TreeGrafter"/>
</dbReference>
<dbReference type="SMART" id="SM00324">
    <property type="entry name" value="RhoGAP"/>
    <property type="match status" value="1"/>
</dbReference>
<keyword evidence="4" id="KW-1185">Reference proteome</keyword>
<evidence type="ECO:0000313" key="3">
    <source>
        <dbReference type="EMBL" id="CAL6083211.1"/>
    </source>
</evidence>
<sequence length="227" mass="26215">MELSPDYLMKIKMRSNASFIHNKEPIKLFNLNQAQTISQDLKLGKLSNNTSDCIGLKQPATKLDLIALTATQEIPQFIMNAFSILTLRTPQEGLFRMSPSDELQKPLQKTLETNGNLEMQNLEVDQICSLIKYFYRKLNNPLISEKMSILFRKSAEEDVKTMQIMTDPYRTNLIYLLKQLNKFSQNISYKMDAKNFGVVFAPNLFELYNLGDEKILKRLIENANSFE</sequence>
<dbReference type="GO" id="GO:0005096">
    <property type="term" value="F:GTPase activator activity"/>
    <property type="evidence" value="ECO:0007669"/>
    <property type="project" value="TreeGrafter"/>
</dbReference>
<dbReference type="EMBL" id="CATOUU010001088">
    <property type="protein sequence ID" value="CAI9971066.1"/>
    <property type="molecule type" value="Genomic_DNA"/>
</dbReference>
<dbReference type="Gene3D" id="1.10.555.10">
    <property type="entry name" value="Rho GTPase activation protein"/>
    <property type="match status" value="1"/>
</dbReference>
<dbReference type="GO" id="GO:0007264">
    <property type="term" value="P:small GTPase-mediated signal transduction"/>
    <property type="evidence" value="ECO:0007669"/>
    <property type="project" value="TreeGrafter"/>
</dbReference>
<organism evidence="2">
    <name type="scientific">Hexamita inflata</name>
    <dbReference type="NCBI Taxonomy" id="28002"/>
    <lineage>
        <taxon>Eukaryota</taxon>
        <taxon>Metamonada</taxon>
        <taxon>Diplomonadida</taxon>
        <taxon>Hexamitidae</taxon>
        <taxon>Hexamitinae</taxon>
        <taxon>Hexamita</taxon>
    </lineage>
</organism>
<protein>
    <submittedName>
        <fullName evidence="2">RhoGAP domain-containing protein</fullName>
    </submittedName>
    <submittedName>
        <fullName evidence="3">RhoGAP_domain-containing protein</fullName>
    </submittedName>
</protein>
<evidence type="ECO:0000259" key="1">
    <source>
        <dbReference type="PROSITE" id="PS50238"/>
    </source>
</evidence>
<dbReference type="AlphaFoldDB" id="A0AA86V007"/>